<dbReference type="Gene3D" id="1.25.40.10">
    <property type="entry name" value="Tetratricopeptide repeat domain"/>
    <property type="match status" value="4"/>
</dbReference>
<feature type="chain" id="PRO_5047066019" evidence="2">
    <location>
        <begin position="31"/>
        <end position="1076"/>
    </location>
</feature>
<protein>
    <submittedName>
        <fullName evidence="4">Tetratricopeptide repeat protein</fullName>
    </submittedName>
</protein>
<feature type="repeat" description="TPR" evidence="1">
    <location>
        <begin position="241"/>
        <end position="274"/>
    </location>
</feature>
<feature type="repeat" description="TPR" evidence="1">
    <location>
        <begin position="161"/>
        <end position="194"/>
    </location>
</feature>
<feature type="domain" description="CHAT" evidence="3">
    <location>
        <begin position="777"/>
        <end position="1075"/>
    </location>
</feature>
<feature type="repeat" description="TPR" evidence="1">
    <location>
        <begin position="441"/>
        <end position="474"/>
    </location>
</feature>
<feature type="repeat" description="TPR" evidence="1">
    <location>
        <begin position="41"/>
        <end position="74"/>
    </location>
</feature>
<proteinExistence type="predicted"/>
<accession>A0ABV4Y910</accession>
<evidence type="ECO:0000259" key="3">
    <source>
        <dbReference type="Pfam" id="PF12770"/>
    </source>
</evidence>
<feature type="repeat" description="TPR" evidence="1">
    <location>
        <begin position="361"/>
        <end position="394"/>
    </location>
</feature>
<dbReference type="PANTHER" id="PTHR10098">
    <property type="entry name" value="RAPSYN-RELATED"/>
    <property type="match status" value="1"/>
</dbReference>
<dbReference type="Pfam" id="PF12770">
    <property type="entry name" value="CHAT"/>
    <property type="match status" value="1"/>
</dbReference>
<dbReference type="SMART" id="SM00028">
    <property type="entry name" value="TPR"/>
    <property type="match status" value="13"/>
</dbReference>
<reference evidence="4 5" key="1">
    <citation type="submission" date="2024-09" db="EMBL/GenBank/DDBJ databases">
        <title>Floridaenema gen nov. (Aerosakkonemataceae, Aerosakkonematales ord. nov., Cyanobacteria) from benthic tropical and subtropical fresh waters, with the description of four new species.</title>
        <authorList>
            <person name="Moretto J.A."/>
            <person name="Berthold D.E."/>
            <person name="Lefler F.W."/>
            <person name="Huang I.-S."/>
            <person name="Laughinghouse H. IV."/>
        </authorList>
    </citation>
    <scope>NUCLEOTIDE SEQUENCE [LARGE SCALE GENOMIC DNA]</scope>
    <source>
        <strain evidence="4 5">BLCC-F154</strain>
    </source>
</reference>
<dbReference type="RefSeq" id="WP_413256129.1">
    <property type="nucleotide sequence ID" value="NZ_JBHFNS010000019.1"/>
</dbReference>
<keyword evidence="5" id="KW-1185">Reference proteome</keyword>
<feature type="repeat" description="TPR" evidence="1">
    <location>
        <begin position="121"/>
        <end position="154"/>
    </location>
</feature>
<dbReference type="InterPro" id="IPR019734">
    <property type="entry name" value="TPR_rpt"/>
</dbReference>
<sequence>MQTKKAFTHSFFTVILLIVLSSTTNYLAQAQTSVNQQQTEVNRLFQQGIEQYQIGNFSAALQTYQQVLQLQKNSNNQAGVAKTLNNIGQVYTSLSEYDRALDVLQQALIIRQKLNDKAGIGETLNNLGFVYRLLGEYSKALELHQQSLAIAKQIQKPAIAGEALHNIAAVYAAQGNYNQALELYQQALIIRQQVGDKRDEGRTLNNIGGVYFSVGEYQSAINYYQQALAIRRTLKDRAGIGRITSNIALIYRQLGDYERALEFYQQALPVLREIGDKASVGNTLNGMGIIYENQGKYEQALEIYQQSLQIAQEIGDRPGIGNTLDNIGGILYSQGKYAQALKSYQEALTIRQQIGDKLGLGNSLNNLGGVYFNLGQYPKALKYLQQALTVRREIGDKAGEGRNLQAIGNIYEQQKEYNQALEYYRQALAISQKISDKSAEGSTLENLGNIYANLGDYSQAENFLNQSLSIRQNIGDKAGKGRTLNSIASVKFKQKQYSQSLENLQKGLAILQEVGDKNAESITLSNIGYVLEQQNKPTLAIVFYKQAVNITEAIRQDLKVLSTEQQQSFTNTITDTYRNLADLLLKQDRILEAQQVLDLLKVQELNDYLRNVRGNEKTAQGVDLLSQEQQITEKYNQAVKLGKELAQLRNIPDNQRTSAQQQRIAELDKTQQQIRADFNEFIRSPEIVNLSQELSRASKNQNLDLPNLNRLQRSLQQLPQSTVILYPLILDDRIELILVTAYSPPIRRSIPVKRTQINQAIVEFRGTLQNPEIDATKSAKQFYDWLIKPIENQLIQAETKTIIYAPDGQLRYIPLAALFDGKQWLVQRFQINNITAATLSNFNATPKPNPRILAAAFSQGNYTVKAGSRQLTFAGLPFAAREVKNLAATVPNTTKLLDNDFSPATIIPRLNEYNIVHLATHAAFLTGSPEDSFILFGNGEFVTLRDVETWSLSNVDLVVLSACETGLGGKLGNGEEILGFGYQIQLAGALASISSLWAVSDGGTQALMDSFYRELTTGNVSKAEALRRSQIALITGNYQPATKQQQIIIQPATPSNIIQRLNHPYYWAPFILIGNI</sequence>
<comment type="caution">
    <text evidence="4">The sequence shown here is derived from an EMBL/GenBank/DDBJ whole genome shotgun (WGS) entry which is preliminary data.</text>
</comment>
<keyword evidence="1" id="KW-0802">TPR repeat</keyword>
<evidence type="ECO:0000256" key="2">
    <source>
        <dbReference type="SAM" id="SignalP"/>
    </source>
</evidence>
<dbReference type="Pfam" id="PF13176">
    <property type="entry name" value="TPR_7"/>
    <property type="match status" value="1"/>
</dbReference>
<dbReference type="InterPro" id="IPR024983">
    <property type="entry name" value="CHAT_dom"/>
</dbReference>
<dbReference type="InterPro" id="IPR011990">
    <property type="entry name" value="TPR-like_helical_dom_sf"/>
</dbReference>
<dbReference type="Pfam" id="PF13181">
    <property type="entry name" value="TPR_8"/>
    <property type="match status" value="1"/>
</dbReference>
<organism evidence="4 5">
    <name type="scientific">Floridaenema fluviatile BLCC-F154</name>
    <dbReference type="NCBI Taxonomy" id="3153640"/>
    <lineage>
        <taxon>Bacteria</taxon>
        <taxon>Bacillati</taxon>
        <taxon>Cyanobacteriota</taxon>
        <taxon>Cyanophyceae</taxon>
        <taxon>Oscillatoriophycideae</taxon>
        <taxon>Aerosakkonematales</taxon>
        <taxon>Aerosakkonemataceae</taxon>
        <taxon>Floridanema</taxon>
        <taxon>Floridanema fluviatile</taxon>
    </lineage>
</organism>
<feature type="repeat" description="TPR" evidence="1">
    <location>
        <begin position="401"/>
        <end position="434"/>
    </location>
</feature>
<evidence type="ECO:0000256" key="1">
    <source>
        <dbReference type="PROSITE-ProRule" id="PRU00339"/>
    </source>
</evidence>
<feature type="repeat" description="TPR" evidence="1">
    <location>
        <begin position="321"/>
        <end position="354"/>
    </location>
</feature>
<keyword evidence="2" id="KW-0732">Signal</keyword>
<evidence type="ECO:0000313" key="4">
    <source>
        <dbReference type="EMBL" id="MFB2934603.1"/>
    </source>
</evidence>
<dbReference type="Pfam" id="PF13424">
    <property type="entry name" value="TPR_12"/>
    <property type="match status" value="5"/>
</dbReference>
<dbReference type="Proteomes" id="UP001576776">
    <property type="component" value="Unassembled WGS sequence"/>
</dbReference>
<dbReference type="PANTHER" id="PTHR10098:SF108">
    <property type="entry name" value="TETRATRICOPEPTIDE REPEAT PROTEIN 28"/>
    <property type="match status" value="1"/>
</dbReference>
<feature type="repeat" description="TPR" evidence="1">
    <location>
        <begin position="281"/>
        <end position="314"/>
    </location>
</feature>
<dbReference type="PROSITE" id="PS50005">
    <property type="entry name" value="TPR"/>
    <property type="match status" value="11"/>
</dbReference>
<evidence type="ECO:0000313" key="5">
    <source>
        <dbReference type="Proteomes" id="UP001576776"/>
    </source>
</evidence>
<feature type="repeat" description="TPR" evidence="1">
    <location>
        <begin position="81"/>
        <end position="114"/>
    </location>
</feature>
<dbReference type="SUPFAM" id="SSF48452">
    <property type="entry name" value="TPR-like"/>
    <property type="match status" value="3"/>
</dbReference>
<dbReference type="PROSITE" id="PS50293">
    <property type="entry name" value="TPR_REGION"/>
    <property type="match status" value="6"/>
</dbReference>
<name>A0ABV4Y910_9CYAN</name>
<dbReference type="EMBL" id="JBHFNS010000019">
    <property type="protein sequence ID" value="MFB2934603.1"/>
    <property type="molecule type" value="Genomic_DNA"/>
</dbReference>
<feature type="repeat" description="TPR" evidence="1">
    <location>
        <begin position="201"/>
        <end position="234"/>
    </location>
</feature>
<gene>
    <name evidence="4" type="ORF">ACE1B6_04935</name>
</gene>
<feature type="signal peptide" evidence="2">
    <location>
        <begin position="1"/>
        <end position="30"/>
    </location>
</feature>